<proteinExistence type="predicted"/>
<accession>A0ABV2E7M6</accession>
<name>A0ABV2E7M6_9STAP</name>
<reference evidence="1 2" key="1">
    <citation type="submission" date="2024-05" db="EMBL/GenBank/DDBJ databases">
        <title>Genomic Encyclopedia of Type Strains, Phase IV (KMG-IV): sequencing the most valuable type-strain genomes for metagenomic binning, comparative biology and taxonomic classification.</title>
        <authorList>
            <person name="Goeker M."/>
        </authorList>
    </citation>
    <scope>NUCLEOTIDE SEQUENCE [LARGE SCALE GENOMIC DNA]</scope>
    <source>
        <strain evidence="1 2">DSM 25286</strain>
    </source>
</reference>
<dbReference type="RefSeq" id="WP_230820920.1">
    <property type="nucleotide sequence ID" value="NZ_JAJNCU010000001.1"/>
</dbReference>
<evidence type="ECO:0000313" key="2">
    <source>
        <dbReference type="Proteomes" id="UP001549019"/>
    </source>
</evidence>
<organism evidence="1 2">
    <name type="scientific">Salinicoccus halitifaciens</name>
    <dbReference type="NCBI Taxonomy" id="1073415"/>
    <lineage>
        <taxon>Bacteria</taxon>
        <taxon>Bacillati</taxon>
        <taxon>Bacillota</taxon>
        <taxon>Bacilli</taxon>
        <taxon>Bacillales</taxon>
        <taxon>Staphylococcaceae</taxon>
        <taxon>Salinicoccus</taxon>
    </lineage>
</organism>
<gene>
    <name evidence="1" type="ORF">ABHD89_000128</name>
</gene>
<comment type="caution">
    <text evidence="1">The sequence shown here is derived from an EMBL/GenBank/DDBJ whole genome shotgun (WGS) entry which is preliminary data.</text>
</comment>
<dbReference type="EMBL" id="JBDZDV010000001">
    <property type="protein sequence ID" value="MET3109740.1"/>
    <property type="molecule type" value="Genomic_DNA"/>
</dbReference>
<protein>
    <submittedName>
        <fullName evidence="1">Uncharacterized protein</fullName>
    </submittedName>
</protein>
<dbReference type="Proteomes" id="UP001549019">
    <property type="component" value="Unassembled WGS sequence"/>
</dbReference>
<evidence type="ECO:0000313" key="1">
    <source>
        <dbReference type="EMBL" id="MET3109740.1"/>
    </source>
</evidence>
<sequence>MIKEKVRKLNYDDFVAQVKEDKFKVEEISYNNLIHDMQYARMMHPRTKKDADRFNVTSVQDLFNELCAEHKEIIDIHTYLEEYMNRVEEALEDSDKIQSLQSEEIEVYRIIMRLRGYSAYKSNLAEISFKLVVQNILNEKYEVKMSDDLDRILAVDLAVLSRDEDVAHYVHVTKDSQFAHEKLKRKSGQVVTVLDSREIDFFNSDGTTQYYRNTKGHVLALYDDKGKNNHIINGVYIFKDDYVRELLEENYGECDKSQYEELKYIRRSKRQTRKRGFGTVSWIED</sequence>
<keyword evidence="2" id="KW-1185">Reference proteome</keyword>